<dbReference type="KEGG" id="saci:Sinac_7469"/>
<dbReference type="eggNOG" id="COG1595">
    <property type="taxonomic scope" value="Bacteria"/>
</dbReference>
<dbReference type="OrthoDB" id="278371at2"/>
<dbReference type="RefSeq" id="WP_015250568.1">
    <property type="nucleotide sequence ID" value="NC_019892.1"/>
</dbReference>
<keyword evidence="6" id="KW-1185">Reference proteome</keyword>
<dbReference type="CDD" id="cd06171">
    <property type="entry name" value="Sigma70_r4"/>
    <property type="match status" value="1"/>
</dbReference>
<dbReference type="Pfam" id="PF07638">
    <property type="entry name" value="Sigma70_ECF"/>
    <property type="match status" value="1"/>
</dbReference>
<dbReference type="NCBIfam" id="TIGR02999">
    <property type="entry name" value="Sig-70_X6"/>
    <property type="match status" value="1"/>
</dbReference>
<reference evidence="5 6" key="1">
    <citation type="submission" date="2012-02" db="EMBL/GenBank/DDBJ databases">
        <title>Complete sequence of chromosome of Singulisphaera acidiphila DSM 18658.</title>
        <authorList>
            <consortium name="US DOE Joint Genome Institute (JGI-PGF)"/>
            <person name="Lucas S."/>
            <person name="Copeland A."/>
            <person name="Lapidus A."/>
            <person name="Glavina del Rio T."/>
            <person name="Dalin E."/>
            <person name="Tice H."/>
            <person name="Bruce D."/>
            <person name="Goodwin L."/>
            <person name="Pitluck S."/>
            <person name="Peters L."/>
            <person name="Ovchinnikova G."/>
            <person name="Chertkov O."/>
            <person name="Kyrpides N."/>
            <person name="Mavromatis K."/>
            <person name="Ivanova N."/>
            <person name="Brettin T."/>
            <person name="Detter J.C."/>
            <person name="Han C."/>
            <person name="Larimer F."/>
            <person name="Land M."/>
            <person name="Hauser L."/>
            <person name="Markowitz V."/>
            <person name="Cheng J.-F."/>
            <person name="Hugenholtz P."/>
            <person name="Woyke T."/>
            <person name="Wu D."/>
            <person name="Tindall B."/>
            <person name="Pomrenke H."/>
            <person name="Brambilla E."/>
            <person name="Klenk H.-P."/>
            <person name="Eisen J.A."/>
        </authorList>
    </citation>
    <scope>NUCLEOTIDE SEQUENCE [LARGE SCALE GENOMIC DNA]</scope>
    <source>
        <strain evidence="6">ATCC BAA-1392 / DSM 18658 / VKM B-2454 / MOB10</strain>
    </source>
</reference>
<dbReference type="InterPro" id="IPR011517">
    <property type="entry name" value="RNA_pol_sigma70_ECF-like"/>
</dbReference>
<evidence type="ECO:0000256" key="2">
    <source>
        <dbReference type="ARBA" id="ARBA00023082"/>
    </source>
</evidence>
<evidence type="ECO:0000256" key="3">
    <source>
        <dbReference type="ARBA" id="ARBA00023163"/>
    </source>
</evidence>
<dbReference type="GO" id="GO:0006352">
    <property type="term" value="P:DNA-templated transcription initiation"/>
    <property type="evidence" value="ECO:0007669"/>
    <property type="project" value="InterPro"/>
</dbReference>
<dbReference type="Gene3D" id="1.10.10.10">
    <property type="entry name" value="Winged helix-like DNA-binding domain superfamily/Winged helix DNA-binding domain"/>
    <property type="match status" value="1"/>
</dbReference>
<dbReference type="HOGENOM" id="CLU_102127_0_0_0"/>
<evidence type="ECO:0000256" key="1">
    <source>
        <dbReference type="ARBA" id="ARBA00023015"/>
    </source>
</evidence>
<keyword evidence="2" id="KW-0731">Sigma factor</keyword>
<name>L0DR52_SINAD</name>
<dbReference type="EMBL" id="CP003364">
    <property type="protein sequence ID" value="AGA31503.1"/>
    <property type="molecule type" value="Genomic_DNA"/>
</dbReference>
<evidence type="ECO:0000259" key="4">
    <source>
        <dbReference type="Pfam" id="PF07638"/>
    </source>
</evidence>
<dbReference type="PANTHER" id="PTHR43133">
    <property type="entry name" value="RNA POLYMERASE ECF-TYPE SIGMA FACTO"/>
    <property type="match status" value="1"/>
</dbReference>
<dbReference type="PANTHER" id="PTHR43133:SF39">
    <property type="entry name" value="SIMILAR TO RNA POLYMERASE SIGMA-E FACTOR"/>
    <property type="match status" value="1"/>
</dbReference>
<gene>
    <name evidence="5" type="ordered locus">Sinac_7469</name>
</gene>
<dbReference type="InterPro" id="IPR053812">
    <property type="entry name" value="HTH_Sigma70_ECF-like"/>
</dbReference>
<dbReference type="AlphaFoldDB" id="L0DR52"/>
<accession>L0DR52</accession>
<keyword evidence="1" id="KW-0805">Transcription regulation</keyword>
<evidence type="ECO:0000313" key="5">
    <source>
        <dbReference type="EMBL" id="AGA31503.1"/>
    </source>
</evidence>
<organism evidence="5 6">
    <name type="scientific">Singulisphaera acidiphila (strain ATCC BAA-1392 / DSM 18658 / VKM B-2454 / MOB10)</name>
    <dbReference type="NCBI Taxonomy" id="886293"/>
    <lineage>
        <taxon>Bacteria</taxon>
        <taxon>Pseudomonadati</taxon>
        <taxon>Planctomycetota</taxon>
        <taxon>Planctomycetia</taxon>
        <taxon>Isosphaerales</taxon>
        <taxon>Isosphaeraceae</taxon>
        <taxon>Singulisphaera</taxon>
    </lineage>
</organism>
<evidence type="ECO:0000313" key="6">
    <source>
        <dbReference type="Proteomes" id="UP000010798"/>
    </source>
</evidence>
<dbReference type="InterPro" id="IPR014284">
    <property type="entry name" value="RNA_pol_sigma-70_dom"/>
</dbReference>
<dbReference type="InterPro" id="IPR039425">
    <property type="entry name" value="RNA_pol_sigma-70-like"/>
</dbReference>
<dbReference type="Proteomes" id="UP000010798">
    <property type="component" value="Chromosome"/>
</dbReference>
<sequence length="193" mass="21932">MEAEVRGELTFILGRARAGDERARGEVLALVYDELRHVASHLMRKERTDHTLPPTAVVHEAVMRLLGDAVFDKAVDRNYLYASAARAMREVLIDHARRRAADRRGGGWQRMPLDHLVDYFTDQGLDVVAVHEALDRLAERNERQGQVMTLRYFGGFTVPEVAEALGVSVVTVERDWRLARAWLQGQLQEGEMK</sequence>
<feature type="domain" description="RNA polymerase sigma-70 ECF-like HTH" evidence="4">
    <location>
        <begin position="8"/>
        <end position="188"/>
    </location>
</feature>
<dbReference type="STRING" id="886293.Sinac_7469"/>
<dbReference type="SUPFAM" id="SSF88659">
    <property type="entry name" value="Sigma3 and sigma4 domains of RNA polymerase sigma factors"/>
    <property type="match status" value="1"/>
</dbReference>
<keyword evidence="3" id="KW-0804">Transcription</keyword>
<dbReference type="NCBIfam" id="TIGR02937">
    <property type="entry name" value="sigma70-ECF"/>
    <property type="match status" value="1"/>
</dbReference>
<dbReference type="GO" id="GO:0016987">
    <property type="term" value="F:sigma factor activity"/>
    <property type="evidence" value="ECO:0007669"/>
    <property type="project" value="UniProtKB-KW"/>
</dbReference>
<dbReference type="InterPro" id="IPR013324">
    <property type="entry name" value="RNA_pol_sigma_r3/r4-like"/>
</dbReference>
<protein>
    <submittedName>
        <fullName evidence="5">RNA polymerase sigma factor, TIGR02999 family</fullName>
    </submittedName>
</protein>
<proteinExistence type="predicted"/>
<dbReference type="InterPro" id="IPR036388">
    <property type="entry name" value="WH-like_DNA-bd_sf"/>
</dbReference>